<evidence type="ECO:0000313" key="2">
    <source>
        <dbReference type="EMBL" id="GIQ62782.1"/>
    </source>
</evidence>
<comment type="caution">
    <text evidence="2">The sequence shown here is derived from an EMBL/GenBank/DDBJ whole genome shotgun (WGS) entry which is preliminary data.</text>
</comment>
<dbReference type="Proteomes" id="UP000680304">
    <property type="component" value="Unassembled WGS sequence"/>
</dbReference>
<dbReference type="Pfam" id="PF08874">
    <property type="entry name" value="DUF1835"/>
    <property type="match status" value="1"/>
</dbReference>
<feature type="domain" description="DUF1835" evidence="1">
    <location>
        <begin position="2"/>
        <end position="106"/>
    </location>
</feature>
<evidence type="ECO:0000259" key="1">
    <source>
        <dbReference type="Pfam" id="PF08874"/>
    </source>
</evidence>
<organism evidence="2 3">
    <name type="scientific">Paenibacillus cisolokensis</name>
    <dbReference type="NCBI Taxonomy" id="1658519"/>
    <lineage>
        <taxon>Bacteria</taxon>
        <taxon>Bacillati</taxon>
        <taxon>Bacillota</taxon>
        <taxon>Bacilli</taxon>
        <taxon>Bacillales</taxon>
        <taxon>Paenibacillaceae</taxon>
        <taxon>Paenibacillus</taxon>
    </lineage>
</organism>
<keyword evidence="3" id="KW-1185">Reference proteome</keyword>
<evidence type="ECO:0000313" key="3">
    <source>
        <dbReference type="Proteomes" id="UP000680304"/>
    </source>
</evidence>
<dbReference type="RefSeq" id="WP_213528113.1">
    <property type="nucleotide sequence ID" value="NZ_BOVJ01000042.1"/>
</dbReference>
<accession>A0ABQ4N3P1</accession>
<proteinExistence type="predicted"/>
<sequence>MLHIVNGDTVAAKLKQGAVRGDILVWREIYSEGPVFPDLSEPSGRALRADYLENALRIPREEYIEGCRSQEQRLSRFRDYDEIVLWFEHDLFDQTMLCYLLHWFSRQSPGRTTLNLLCIGSFPGVESFRGLGQLTVEQLKTLSGTWHPVGRRELELGRACWEAYASPDPRHLVRLLQGDVAALPFVREAFRFHLSRFPSLRNGLGIVETTTLEEVRRGLQQPLALFRQTGERLHWFGMGDIQYWHILEQMASGPHPLIRIEDAGDAMPGCADSAPSPEFRNSRVVLTEAGRRVLDGEEDRVALNGIDCWLGGVRLQGKERIWRWDDAGETIVMPGADEV</sequence>
<reference evidence="2 3" key="1">
    <citation type="submission" date="2021-04" db="EMBL/GenBank/DDBJ databases">
        <title>Draft genome sequence of Paenibacillus cisolokensis, LC2-13A.</title>
        <authorList>
            <person name="Uke A."/>
            <person name="Chhe C."/>
            <person name="Baramee S."/>
            <person name="Kosugi A."/>
        </authorList>
    </citation>
    <scope>NUCLEOTIDE SEQUENCE [LARGE SCALE GENOMIC DNA]</scope>
    <source>
        <strain evidence="2 3">LC2-13A</strain>
    </source>
</reference>
<name>A0ABQ4N3P1_9BACL</name>
<dbReference type="EMBL" id="BOVJ01000042">
    <property type="protein sequence ID" value="GIQ62782.1"/>
    <property type="molecule type" value="Genomic_DNA"/>
</dbReference>
<gene>
    <name evidence="2" type="ORF">PACILC2_13500</name>
</gene>
<protein>
    <recommendedName>
        <fullName evidence="1">DUF1835 domain-containing protein</fullName>
    </recommendedName>
</protein>
<dbReference type="InterPro" id="IPR014973">
    <property type="entry name" value="DUF1835"/>
</dbReference>